<keyword evidence="3" id="KW-0547">Nucleotide-binding</keyword>
<reference evidence="6 7" key="1">
    <citation type="journal article" date="2016" name="Genome Announc.">
        <title>Complete Genome Sequence of Aurantimicrobium minutum Type Strain KNCT, a Planktonic Ultramicrobacterium Isolated from River Water.</title>
        <authorList>
            <person name="Nakai R."/>
            <person name="Fujisawa T."/>
            <person name="Nakamura Y."/>
            <person name="Nishide H."/>
            <person name="Uchiyama I."/>
            <person name="Baba T."/>
            <person name="Toyoda A."/>
            <person name="Fujiyama A."/>
            <person name="Naganuma T."/>
            <person name="Niki H."/>
        </authorList>
    </citation>
    <scope>NUCLEOTIDE SEQUENCE [LARGE SCALE GENOMIC DNA]</scope>
    <source>
        <strain evidence="6 7">KNC</strain>
    </source>
</reference>
<dbReference type="Proteomes" id="UP000243847">
    <property type="component" value="Chromosome sequence1"/>
</dbReference>
<dbReference type="EMBL" id="AP017457">
    <property type="protein sequence ID" value="BAU99319.1"/>
    <property type="molecule type" value="Genomic_DNA"/>
</dbReference>
<proteinExistence type="inferred from homology"/>
<dbReference type="PROSITE" id="PS50893">
    <property type="entry name" value="ABC_TRANSPORTER_2"/>
    <property type="match status" value="2"/>
</dbReference>
<dbReference type="Gene3D" id="3.40.50.300">
    <property type="entry name" value="P-loop containing nucleotide triphosphate hydrolases"/>
    <property type="match status" value="2"/>
</dbReference>
<dbReference type="PROSITE" id="PS00211">
    <property type="entry name" value="ABC_TRANSPORTER_1"/>
    <property type="match status" value="2"/>
</dbReference>
<accession>A0A173LWT3</accession>
<dbReference type="OrthoDB" id="501320at2"/>
<protein>
    <submittedName>
        <fullName evidence="6">ATPase component protein</fullName>
    </submittedName>
</protein>
<dbReference type="PANTHER" id="PTHR43553">
    <property type="entry name" value="HEAVY METAL TRANSPORTER"/>
    <property type="match status" value="1"/>
</dbReference>
<evidence type="ECO:0000256" key="2">
    <source>
        <dbReference type="ARBA" id="ARBA00022448"/>
    </source>
</evidence>
<keyword evidence="2" id="KW-0813">Transport</keyword>
<evidence type="ECO:0000256" key="1">
    <source>
        <dbReference type="ARBA" id="ARBA00005417"/>
    </source>
</evidence>
<dbReference type="KEGG" id="amin:AUMI_17770"/>
<dbReference type="GO" id="GO:0042626">
    <property type="term" value="F:ATPase-coupled transmembrane transporter activity"/>
    <property type="evidence" value="ECO:0007669"/>
    <property type="project" value="TreeGrafter"/>
</dbReference>
<name>A0A173LWT3_9MICO</name>
<dbReference type="CDD" id="cd03225">
    <property type="entry name" value="ABC_cobalt_CbiO_domain1"/>
    <property type="match status" value="2"/>
</dbReference>
<dbReference type="GeneID" id="80451972"/>
<sequence>MATLSAQEWGWQYAARSTPTLSNISCEIAQGERVLLLGASGVGKSTLLRAFAGVLGEDEGTEQGSVLLNGLPPLNSRGRIGLVLQDPENQVILERVGDDVAFGCENLGIPREEIWQRVEAACDLVGLNVPLNHSTSALSGGQKQRLALAGVLAMQPEIIALDEPTANLDPAGALALKNALTKVVDATGATIVMVEHRVELWWDFATRIIVLGRNGVMWDGPPAQLPQEKASEFEKTGIWLPHVTKPVPRRGTTGETLLITQQLEVGYPGSTAPLPVADLDVHAGEVLAIMGPNGAGKTALALTLGGLIPAPSGKVVATAQLRGTARSDEPIQWRSRELLSRIGSVFQAPEHQFIAATVREELSAGPRALKLPETQILTLVDSLMQRLHLSDLADAHPFTLSGGQQRRLSVGTALAAQPAVLILDEPTFGQDAATWSQMVKLLSELRDEGHAIVTITHDEALVSALADRVVRVGGEHVLD</sequence>
<keyword evidence="4" id="KW-0067">ATP-binding</keyword>
<dbReference type="PANTHER" id="PTHR43553:SF24">
    <property type="entry name" value="ENERGY-COUPLING FACTOR TRANSPORTER ATP-BINDING PROTEIN ECFA1"/>
    <property type="match status" value="1"/>
</dbReference>
<evidence type="ECO:0000256" key="3">
    <source>
        <dbReference type="ARBA" id="ARBA00022741"/>
    </source>
</evidence>
<dbReference type="InterPro" id="IPR027417">
    <property type="entry name" value="P-loop_NTPase"/>
</dbReference>
<dbReference type="SMART" id="SM00382">
    <property type="entry name" value="AAA"/>
    <property type="match status" value="2"/>
</dbReference>
<evidence type="ECO:0000259" key="5">
    <source>
        <dbReference type="PROSITE" id="PS50893"/>
    </source>
</evidence>
<organism evidence="6 7">
    <name type="scientific">Aurantimicrobium minutum</name>
    <dbReference type="NCBI Taxonomy" id="708131"/>
    <lineage>
        <taxon>Bacteria</taxon>
        <taxon>Bacillati</taxon>
        <taxon>Actinomycetota</taxon>
        <taxon>Actinomycetes</taxon>
        <taxon>Micrococcales</taxon>
        <taxon>Microbacteriaceae</taxon>
        <taxon>Aurantimicrobium</taxon>
    </lineage>
</organism>
<comment type="similarity">
    <text evidence="1">Belongs to the ABC transporter superfamily.</text>
</comment>
<dbReference type="SUPFAM" id="SSF52540">
    <property type="entry name" value="P-loop containing nucleoside triphosphate hydrolases"/>
    <property type="match status" value="2"/>
</dbReference>
<gene>
    <name evidence="6" type="ORF">AUMI_17770</name>
</gene>
<dbReference type="InterPro" id="IPR003439">
    <property type="entry name" value="ABC_transporter-like_ATP-bd"/>
</dbReference>
<dbReference type="GO" id="GO:0016887">
    <property type="term" value="F:ATP hydrolysis activity"/>
    <property type="evidence" value="ECO:0007669"/>
    <property type="project" value="InterPro"/>
</dbReference>
<dbReference type="InterPro" id="IPR017871">
    <property type="entry name" value="ABC_transporter-like_CS"/>
</dbReference>
<dbReference type="GO" id="GO:0005524">
    <property type="term" value="F:ATP binding"/>
    <property type="evidence" value="ECO:0007669"/>
    <property type="project" value="UniProtKB-KW"/>
</dbReference>
<dbReference type="GO" id="GO:0043190">
    <property type="term" value="C:ATP-binding cassette (ABC) transporter complex"/>
    <property type="evidence" value="ECO:0007669"/>
    <property type="project" value="TreeGrafter"/>
</dbReference>
<evidence type="ECO:0000313" key="7">
    <source>
        <dbReference type="Proteomes" id="UP000243847"/>
    </source>
</evidence>
<evidence type="ECO:0000313" key="6">
    <source>
        <dbReference type="EMBL" id="BAU99319.1"/>
    </source>
</evidence>
<dbReference type="Pfam" id="PF00005">
    <property type="entry name" value="ABC_tran"/>
    <property type="match status" value="2"/>
</dbReference>
<dbReference type="RefSeq" id="WP_096381576.1">
    <property type="nucleotide sequence ID" value="NZ_AP017457.1"/>
</dbReference>
<dbReference type="AlphaFoldDB" id="A0A173LWT3"/>
<feature type="domain" description="ABC transporter" evidence="5">
    <location>
        <begin position="258"/>
        <end position="478"/>
    </location>
</feature>
<evidence type="ECO:0000256" key="4">
    <source>
        <dbReference type="ARBA" id="ARBA00022840"/>
    </source>
</evidence>
<dbReference type="InterPro" id="IPR050095">
    <property type="entry name" value="ECF_ABC_transporter_ATP-bd"/>
</dbReference>
<dbReference type="InterPro" id="IPR003593">
    <property type="entry name" value="AAA+_ATPase"/>
</dbReference>
<dbReference type="InterPro" id="IPR015856">
    <property type="entry name" value="ABC_transpr_CbiO/EcfA_su"/>
</dbReference>
<feature type="domain" description="ABC transporter" evidence="5">
    <location>
        <begin position="4"/>
        <end position="238"/>
    </location>
</feature>